<dbReference type="EMBL" id="SCEB01000051">
    <property type="protein sequence ID" value="RXN01393.1"/>
    <property type="molecule type" value="Genomic_DNA"/>
</dbReference>
<dbReference type="PROSITE" id="PS51257">
    <property type="entry name" value="PROKAR_LIPOPROTEIN"/>
    <property type="match status" value="1"/>
</dbReference>
<evidence type="ECO:0000313" key="2">
    <source>
        <dbReference type="Proteomes" id="UP000289886"/>
    </source>
</evidence>
<reference evidence="1 2" key="1">
    <citation type="submission" date="2019-01" db="EMBL/GenBank/DDBJ databases">
        <title>Draft Genome and Complete Hox-Cluster Characterization of the Sterlet Sturgeon (Acipenser ruthenus).</title>
        <authorList>
            <person name="Wei Q."/>
        </authorList>
    </citation>
    <scope>NUCLEOTIDE SEQUENCE [LARGE SCALE GENOMIC DNA]</scope>
    <source>
        <strain evidence="1">WHYD16114868_AA</strain>
        <tissue evidence="1">Blood</tissue>
    </source>
</reference>
<keyword evidence="2" id="KW-1185">Reference proteome</keyword>
<comment type="caution">
    <text evidence="1">The sequence shown here is derived from an EMBL/GenBank/DDBJ whole genome shotgun (WGS) entry which is preliminary data.</text>
</comment>
<name>A0A662YXX3_ACIRT</name>
<sequence>MPLRSKIKIIKAIIRPNLTYASPVWSGCLDSTHLLLQRVQNKTLRIAARVSTFTRTADLHRELGIEMLDENLLKMNRKLYDVLGQNDNPLIQKLSNITENPFDTYS</sequence>
<evidence type="ECO:0000313" key="1">
    <source>
        <dbReference type="EMBL" id="RXN01393.1"/>
    </source>
</evidence>
<proteinExistence type="predicted"/>
<dbReference type="AlphaFoldDB" id="A0A662YXX3"/>
<protein>
    <recommendedName>
        <fullName evidence="3">RNA-directed DNA polymerase from mobile element jockey</fullName>
    </recommendedName>
</protein>
<evidence type="ECO:0008006" key="3">
    <source>
        <dbReference type="Google" id="ProtNLM"/>
    </source>
</evidence>
<organism evidence="1 2">
    <name type="scientific">Acipenser ruthenus</name>
    <name type="common">Sterlet sturgeon</name>
    <dbReference type="NCBI Taxonomy" id="7906"/>
    <lineage>
        <taxon>Eukaryota</taxon>
        <taxon>Metazoa</taxon>
        <taxon>Chordata</taxon>
        <taxon>Craniata</taxon>
        <taxon>Vertebrata</taxon>
        <taxon>Euteleostomi</taxon>
        <taxon>Actinopterygii</taxon>
        <taxon>Chondrostei</taxon>
        <taxon>Acipenseriformes</taxon>
        <taxon>Acipenseridae</taxon>
        <taxon>Acipenser</taxon>
    </lineage>
</organism>
<gene>
    <name evidence="1" type="ORF">EOD39_6952</name>
</gene>
<accession>A0A662YXX3</accession>
<dbReference type="Proteomes" id="UP000289886">
    <property type="component" value="Unassembled WGS sequence"/>
</dbReference>